<evidence type="ECO:0000256" key="7">
    <source>
        <dbReference type="ARBA" id="ARBA00022777"/>
    </source>
</evidence>
<keyword evidence="10" id="KW-0325">Glycoprotein</keyword>
<keyword evidence="14" id="KW-1133">Transmembrane helix</keyword>
<dbReference type="CDD" id="cd00028">
    <property type="entry name" value="B_lectin"/>
    <property type="match status" value="1"/>
</dbReference>
<dbReference type="FunFam" id="3.30.200.20:FF:001238">
    <property type="entry name" value="Os08g0179000 protein"/>
    <property type="match status" value="1"/>
</dbReference>
<evidence type="ECO:0000313" key="19">
    <source>
        <dbReference type="Proteomes" id="UP001229421"/>
    </source>
</evidence>
<dbReference type="GO" id="GO:0005886">
    <property type="term" value="C:plasma membrane"/>
    <property type="evidence" value="ECO:0007669"/>
    <property type="project" value="UniProtKB-SubCell"/>
</dbReference>
<dbReference type="SUPFAM" id="SSF51110">
    <property type="entry name" value="alpha-D-mannose-specific plant lectins"/>
    <property type="match status" value="2"/>
</dbReference>
<dbReference type="PANTHER" id="PTHR27002:SF973">
    <property type="entry name" value="S-LOCUS GLYCOPROTEIN DOMAIN-CONTAINING PROTEIN-RELATED"/>
    <property type="match status" value="1"/>
</dbReference>
<protein>
    <recommendedName>
        <fullName evidence="13">Receptor-like serine/threonine-protein kinase</fullName>
        <ecNumber evidence="13">2.7.11.1</ecNumber>
    </recommendedName>
</protein>
<evidence type="ECO:0000313" key="18">
    <source>
        <dbReference type="EMBL" id="KAK1422890.1"/>
    </source>
</evidence>
<dbReference type="SUPFAM" id="SSF56112">
    <property type="entry name" value="Protein kinase-like (PK-like)"/>
    <property type="match status" value="2"/>
</dbReference>
<organism evidence="18 19">
    <name type="scientific">Tagetes erecta</name>
    <name type="common">African marigold</name>
    <dbReference type="NCBI Taxonomy" id="13708"/>
    <lineage>
        <taxon>Eukaryota</taxon>
        <taxon>Viridiplantae</taxon>
        <taxon>Streptophyta</taxon>
        <taxon>Embryophyta</taxon>
        <taxon>Tracheophyta</taxon>
        <taxon>Spermatophyta</taxon>
        <taxon>Magnoliopsida</taxon>
        <taxon>eudicotyledons</taxon>
        <taxon>Gunneridae</taxon>
        <taxon>Pentapetalae</taxon>
        <taxon>asterids</taxon>
        <taxon>campanulids</taxon>
        <taxon>Asterales</taxon>
        <taxon>Asteraceae</taxon>
        <taxon>Asteroideae</taxon>
        <taxon>Heliantheae alliance</taxon>
        <taxon>Tageteae</taxon>
        <taxon>Tagetes</taxon>
    </lineage>
</organism>
<evidence type="ECO:0000256" key="9">
    <source>
        <dbReference type="ARBA" id="ARBA00023157"/>
    </source>
</evidence>
<dbReference type="InterPro" id="IPR036426">
    <property type="entry name" value="Bulb-type_lectin_dom_sf"/>
</dbReference>
<comment type="catalytic activity">
    <reaction evidence="11 13">
        <text>L-threonyl-[protein] + ATP = O-phospho-L-threonyl-[protein] + ADP + H(+)</text>
        <dbReference type="Rhea" id="RHEA:46608"/>
        <dbReference type="Rhea" id="RHEA-COMP:11060"/>
        <dbReference type="Rhea" id="RHEA-COMP:11605"/>
        <dbReference type="ChEBI" id="CHEBI:15378"/>
        <dbReference type="ChEBI" id="CHEBI:30013"/>
        <dbReference type="ChEBI" id="CHEBI:30616"/>
        <dbReference type="ChEBI" id="CHEBI:61977"/>
        <dbReference type="ChEBI" id="CHEBI:456216"/>
        <dbReference type="EC" id="2.7.11.1"/>
    </reaction>
</comment>
<dbReference type="FunFam" id="2.90.10.10:FF:000002">
    <property type="entry name" value="Serine/threonine-protein kinase"/>
    <property type="match status" value="1"/>
</dbReference>
<dbReference type="GO" id="GO:0004674">
    <property type="term" value="F:protein serine/threonine kinase activity"/>
    <property type="evidence" value="ECO:0007669"/>
    <property type="project" value="UniProtKB-KW"/>
</dbReference>
<dbReference type="FunFam" id="1.10.510.10:FF:000060">
    <property type="entry name" value="G-type lectin S-receptor-like serine/threonine-protein kinase"/>
    <property type="match status" value="1"/>
</dbReference>
<dbReference type="FunFam" id="1.10.510.10:FF:001424">
    <property type="entry name" value="Protein kinase superfamily protein"/>
    <property type="match status" value="1"/>
</dbReference>
<reference evidence="18" key="1">
    <citation type="journal article" date="2023" name="bioRxiv">
        <title>Improved chromosome-level genome assembly for marigold (Tagetes erecta).</title>
        <authorList>
            <person name="Jiang F."/>
            <person name="Yuan L."/>
            <person name="Wang S."/>
            <person name="Wang H."/>
            <person name="Xu D."/>
            <person name="Wang A."/>
            <person name="Fan W."/>
        </authorList>
    </citation>
    <scope>NUCLEOTIDE SEQUENCE</scope>
    <source>
        <strain evidence="18">WSJ</strain>
        <tissue evidence="18">Leaf</tissue>
    </source>
</reference>
<dbReference type="InterPro" id="IPR001480">
    <property type="entry name" value="Bulb-type_lectin_dom"/>
</dbReference>
<evidence type="ECO:0000256" key="11">
    <source>
        <dbReference type="ARBA" id="ARBA00047899"/>
    </source>
</evidence>
<feature type="domain" description="Protein kinase" evidence="16">
    <location>
        <begin position="555"/>
        <end position="841"/>
    </location>
</feature>
<dbReference type="InterPro" id="IPR000719">
    <property type="entry name" value="Prot_kinase_dom"/>
</dbReference>
<dbReference type="InterPro" id="IPR024171">
    <property type="entry name" value="SRK-like_kinase"/>
</dbReference>
<evidence type="ECO:0000256" key="4">
    <source>
        <dbReference type="ARBA" id="ARBA00022679"/>
    </source>
</evidence>
<keyword evidence="2" id="KW-1003">Cell membrane</keyword>
<dbReference type="AlphaFoldDB" id="A0AAD8KNL7"/>
<evidence type="ECO:0000256" key="2">
    <source>
        <dbReference type="ARBA" id="ARBA00022475"/>
    </source>
</evidence>
<dbReference type="Pfam" id="PF01453">
    <property type="entry name" value="B_lectin"/>
    <property type="match status" value="2"/>
</dbReference>
<keyword evidence="19" id="KW-1185">Reference proteome</keyword>
<keyword evidence="9" id="KW-1015">Disulfide bond</keyword>
<evidence type="ECO:0000256" key="5">
    <source>
        <dbReference type="ARBA" id="ARBA00022729"/>
    </source>
</evidence>
<evidence type="ECO:0000256" key="8">
    <source>
        <dbReference type="ARBA" id="ARBA00022840"/>
    </source>
</evidence>
<keyword evidence="4 13" id="KW-0808">Transferase</keyword>
<keyword evidence="14" id="KW-0472">Membrane</keyword>
<dbReference type="InterPro" id="IPR011009">
    <property type="entry name" value="Kinase-like_dom_sf"/>
</dbReference>
<dbReference type="Gene3D" id="2.90.10.10">
    <property type="entry name" value="Bulb-type lectin domain"/>
    <property type="match status" value="2"/>
</dbReference>
<dbReference type="PROSITE" id="PS00108">
    <property type="entry name" value="PROTEIN_KINASE_ST"/>
    <property type="match status" value="2"/>
</dbReference>
<dbReference type="Pfam" id="PF00069">
    <property type="entry name" value="Pkinase"/>
    <property type="match status" value="1"/>
</dbReference>
<comment type="catalytic activity">
    <reaction evidence="12 13">
        <text>L-seryl-[protein] + ATP = O-phospho-L-seryl-[protein] + ADP + H(+)</text>
        <dbReference type="Rhea" id="RHEA:17989"/>
        <dbReference type="Rhea" id="RHEA-COMP:9863"/>
        <dbReference type="Rhea" id="RHEA-COMP:11604"/>
        <dbReference type="ChEBI" id="CHEBI:15378"/>
        <dbReference type="ChEBI" id="CHEBI:29999"/>
        <dbReference type="ChEBI" id="CHEBI:30616"/>
        <dbReference type="ChEBI" id="CHEBI:83421"/>
        <dbReference type="ChEBI" id="CHEBI:456216"/>
        <dbReference type="EC" id="2.7.11.1"/>
    </reaction>
</comment>
<evidence type="ECO:0000256" key="1">
    <source>
        <dbReference type="ARBA" id="ARBA00004251"/>
    </source>
</evidence>
<sequence>MILIASQLFIYFILIPAFSSADLPAFSSAADTLDASQSLTGDQTLVSRDGTFEMGFFRPGKSTNYYIGIWYKTISEQTVVWVANRDTPVSDKYLSNLKIIDGNLVLLNESKTQIWSTNMSSTKTPASVVVLDDGNLVLRYGSGSSSSTPIWQSFDHPTHTMLPGSKLGYNKRTNTKQVLTSWKSIEDPGVGLFSLELDQNHKRLLVYDYMPNGSLNSHLFRETQHALLTWETRYQIALGTAKGLVYLHEKCRDRIIHCDIKPENILLDANFCPKIADFGVLDVSMPPIPQYVKFCADEMEDYDEMKDFLFFKPPSSIETQKPEAKLRERIYGVVQLGDDRLCYIQADTLAVNQSLSGNQTLVSRDGNFEMGFFRPVLVDDGNLVLRYGSNSSAPIWQSFDHPTHTFMPGGTLGYNKRTNTNQVLTSWKNMEDPGMGLFSLELDRNNMQYLIKWNRHLVQEELNSISLLDSYNSNPGIDHAIYVKVSSDHQKINTKVIVAGIVSGFVSLVFLCSIGVIVYRRVKTRDPGVLSEEDRKGLDVPFFEFKRILSATENFSLANKLGQGGFGPVYKGIFPGGAEMAVKRLSSQSGQGLKEFKNEVLLIAKLQHRNLVRLLGYSMKDREMILLYEYMLNKSLDRFIFDRKLCIRLDWALRFDIIMGIARGLLYLHQDSRLRIIHRDLKASNVLLDEEMNPKISDFGLAKIVKGRDTEASTTRVIGTYGYMAPEYALNGFFSIKSDVYSFGVIVLEIISGKRNTGYYQNQQAFSLVSYAWGLWKEKKPLDLLDPALAESCNSIEVLRCMIIGLLCVQEDPQDRPTMTGVLGMLGLDIESLPDPKEPAFISRVRAHSSQTYVSESEINQLTITEEQGR</sequence>
<dbReference type="InterPro" id="IPR008271">
    <property type="entry name" value="Ser/Thr_kinase_AS"/>
</dbReference>
<evidence type="ECO:0000256" key="12">
    <source>
        <dbReference type="ARBA" id="ARBA00048679"/>
    </source>
</evidence>
<keyword evidence="3 13" id="KW-0723">Serine/threonine-protein kinase</keyword>
<evidence type="ECO:0000259" key="17">
    <source>
        <dbReference type="PROSITE" id="PS50927"/>
    </source>
</evidence>
<comment type="similarity">
    <text evidence="13">Belongs to the protein kinase superfamily. Ser/Thr protein kinase family.</text>
</comment>
<feature type="signal peptide" evidence="15">
    <location>
        <begin position="1"/>
        <end position="21"/>
    </location>
</feature>
<comment type="subcellular location">
    <subcellularLocation>
        <location evidence="1">Cell membrane</location>
        <topology evidence="1">Single-pass type I membrane protein</topology>
    </subcellularLocation>
</comment>
<dbReference type="Pfam" id="PF07714">
    <property type="entry name" value="PK_Tyr_Ser-Thr"/>
    <property type="match status" value="1"/>
</dbReference>
<dbReference type="GO" id="GO:0005524">
    <property type="term" value="F:ATP binding"/>
    <property type="evidence" value="ECO:0007669"/>
    <property type="project" value="UniProtKB-KW"/>
</dbReference>
<comment type="caution">
    <text evidence="18">The sequence shown here is derived from an EMBL/GenBank/DDBJ whole genome shotgun (WGS) entry which is preliminary data.</text>
</comment>
<keyword evidence="6 13" id="KW-0547">Nucleotide-binding</keyword>
<feature type="domain" description="Bulb-type lectin" evidence="17">
    <location>
        <begin position="30"/>
        <end position="151"/>
    </location>
</feature>
<name>A0AAD8KNL7_TARER</name>
<keyword evidence="8 13" id="KW-0067">ATP-binding</keyword>
<dbReference type="InterPro" id="IPR001245">
    <property type="entry name" value="Ser-Thr/Tyr_kinase_cat_dom"/>
</dbReference>
<keyword evidence="5 15" id="KW-0732">Signal</keyword>
<evidence type="ECO:0000256" key="6">
    <source>
        <dbReference type="ARBA" id="ARBA00022741"/>
    </source>
</evidence>
<dbReference type="PROSITE" id="PS50927">
    <property type="entry name" value="BULB_LECTIN"/>
    <property type="match status" value="1"/>
</dbReference>
<dbReference type="Gene3D" id="3.30.200.20">
    <property type="entry name" value="Phosphorylase Kinase, domain 1"/>
    <property type="match status" value="1"/>
</dbReference>
<dbReference type="CDD" id="cd14066">
    <property type="entry name" value="STKc_IRAK"/>
    <property type="match status" value="1"/>
</dbReference>
<evidence type="ECO:0000256" key="14">
    <source>
        <dbReference type="SAM" id="Phobius"/>
    </source>
</evidence>
<dbReference type="SMART" id="SM00220">
    <property type="entry name" value="S_TKc"/>
    <property type="match status" value="1"/>
</dbReference>
<proteinExistence type="inferred from homology"/>
<keyword evidence="14" id="KW-0812">Transmembrane</keyword>
<dbReference type="PIRSF" id="PIRSF000641">
    <property type="entry name" value="SRK"/>
    <property type="match status" value="1"/>
</dbReference>
<evidence type="ECO:0000256" key="15">
    <source>
        <dbReference type="SAM" id="SignalP"/>
    </source>
</evidence>
<dbReference type="PROSITE" id="PS50011">
    <property type="entry name" value="PROTEIN_KINASE_DOM"/>
    <property type="match status" value="2"/>
</dbReference>
<evidence type="ECO:0000256" key="13">
    <source>
        <dbReference type="PIRNR" id="PIRNR000641"/>
    </source>
</evidence>
<keyword evidence="7 13" id="KW-0418">Kinase</keyword>
<accession>A0AAD8KNL7</accession>
<dbReference type="EC" id="2.7.11.1" evidence="13"/>
<dbReference type="PANTHER" id="PTHR27002">
    <property type="entry name" value="RECEPTOR-LIKE SERINE/THREONINE-PROTEIN KINASE SD1-8"/>
    <property type="match status" value="1"/>
</dbReference>
<evidence type="ECO:0000256" key="10">
    <source>
        <dbReference type="ARBA" id="ARBA00023180"/>
    </source>
</evidence>
<evidence type="ECO:0000256" key="3">
    <source>
        <dbReference type="ARBA" id="ARBA00022527"/>
    </source>
</evidence>
<dbReference type="Proteomes" id="UP001229421">
    <property type="component" value="Unassembled WGS sequence"/>
</dbReference>
<dbReference type="EMBL" id="JAUHHV010000005">
    <property type="protein sequence ID" value="KAK1422890.1"/>
    <property type="molecule type" value="Genomic_DNA"/>
</dbReference>
<feature type="domain" description="Protein kinase" evidence="16">
    <location>
        <begin position="134"/>
        <end position="435"/>
    </location>
</feature>
<dbReference type="Gene3D" id="1.10.510.10">
    <property type="entry name" value="Transferase(Phosphotransferase) domain 1"/>
    <property type="match status" value="2"/>
</dbReference>
<gene>
    <name evidence="18" type="ORF">QVD17_18179</name>
</gene>
<feature type="chain" id="PRO_5042021019" description="Receptor-like serine/threonine-protein kinase" evidence="15">
    <location>
        <begin position="22"/>
        <end position="870"/>
    </location>
</feature>
<evidence type="ECO:0000259" key="16">
    <source>
        <dbReference type="PROSITE" id="PS50011"/>
    </source>
</evidence>
<feature type="transmembrane region" description="Helical" evidence="14">
    <location>
        <begin position="496"/>
        <end position="519"/>
    </location>
</feature>
<dbReference type="SMART" id="SM00108">
    <property type="entry name" value="B_lectin"/>
    <property type="match status" value="1"/>
</dbReference>